<feature type="compositionally biased region" description="Basic residues" evidence="1">
    <location>
        <begin position="11"/>
        <end position="20"/>
    </location>
</feature>
<dbReference type="eggNOG" id="KOG1738">
    <property type="taxonomic scope" value="Eukaryota"/>
</dbReference>
<dbReference type="OrthoDB" id="74412at2759"/>
<protein>
    <submittedName>
        <fullName evidence="3">Interactor protein for cytohesin exchange factors 1-like</fullName>
    </submittedName>
</protein>
<dbReference type="Gene3D" id="2.30.29.30">
    <property type="entry name" value="Pleckstrin-homology domain (PH domain)/Phosphotyrosine-binding domain (PTB)"/>
    <property type="match status" value="1"/>
</dbReference>
<evidence type="ECO:0000313" key="3">
    <source>
        <dbReference type="Ensembl" id="ENSLOCP00000001117.1"/>
    </source>
</evidence>
<accession>W5LYB0</accession>
<feature type="domain" description="PH" evidence="2">
    <location>
        <begin position="38"/>
        <end position="102"/>
    </location>
</feature>
<dbReference type="PANTHER" id="PTHR12844:SF45">
    <property type="entry name" value="CNK3_IPCEF1 FUSION PROTEIN-RELATED"/>
    <property type="match status" value="1"/>
</dbReference>
<feature type="region of interest" description="Disordered" evidence="1">
    <location>
        <begin position="1"/>
        <end position="24"/>
    </location>
</feature>
<reference evidence="3" key="2">
    <citation type="submission" date="2025-08" db="UniProtKB">
        <authorList>
            <consortium name="Ensembl"/>
        </authorList>
    </citation>
    <scope>IDENTIFICATION</scope>
</reference>
<dbReference type="PANTHER" id="PTHR12844">
    <property type="entry name" value="CONNECTOR ENCHANCER OF KINASE SUPPRESSOR OF RAS"/>
    <property type="match status" value="1"/>
</dbReference>
<dbReference type="InterPro" id="IPR001849">
    <property type="entry name" value="PH_domain"/>
</dbReference>
<dbReference type="AlphaFoldDB" id="W5LYB0"/>
<dbReference type="InParanoid" id="W5LYB0"/>
<dbReference type="Ensembl" id="ENSLOCT00000001121.1">
    <property type="protein sequence ID" value="ENSLOCP00000001117.1"/>
    <property type="gene ID" value="ENSLOCG00000000994.1"/>
</dbReference>
<dbReference type="InterPro" id="IPR051566">
    <property type="entry name" value="CNKSR"/>
</dbReference>
<dbReference type="STRING" id="7918.ENSLOCP00000001117"/>
<dbReference type="Proteomes" id="UP000018468">
    <property type="component" value="Unassembled WGS sequence"/>
</dbReference>
<evidence type="ECO:0000256" key="1">
    <source>
        <dbReference type="SAM" id="MobiDB-lite"/>
    </source>
</evidence>
<keyword evidence="4" id="KW-1185">Reference proteome</keyword>
<name>W5LYB0_LEPOC</name>
<dbReference type="SUPFAM" id="SSF50729">
    <property type="entry name" value="PH domain-like"/>
    <property type="match status" value="1"/>
</dbReference>
<dbReference type="Bgee" id="ENSLOCG00000000994">
    <property type="expression patterns" value="Expressed in ovary and 10 other cell types or tissues"/>
</dbReference>
<proteinExistence type="predicted"/>
<dbReference type="PROSITE" id="PS50003">
    <property type="entry name" value="PH_DOMAIN"/>
    <property type="match status" value="1"/>
</dbReference>
<sequence length="102" mass="12075">MAADVYNPVSLRHKSRKKSRGNVTTMSRRRISVKELGQVDCQGWLYKKKEGKGFLGMKWKKFWFVLKKSSLYWYTSQMAEKAEGYIHLTDFMIDRATECKKK</sequence>
<reference evidence="3" key="3">
    <citation type="submission" date="2025-09" db="UniProtKB">
        <authorList>
            <consortium name="Ensembl"/>
        </authorList>
    </citation>
    <scope>IDENTIFICATION</scope>
</reference>
<dbReference type="InterPro" id="IPR011993">
    <property type="entry name" value="PH-like_dom_sf"/>
</dbReference>
<evidence type="ECO:0000259" key="2">
    <source>
        <dbReference type="PROSITE" id="PS50003"/>
    </source>
</evidence>
<dbReference type="GeneTree" id="ENSGT00940000163429"/>
<dbReference type="OMA" id="NGECEGW"/>
<organism evidence="3 4">
    <name type="scientific">Lepisosteus oculatus</name>
    <name type="common">Spotted gar</name>
    <dbReference type="NCBI Taxonomy" id="7918"/>
    <lineage>
        <taxon>Eukaryota</taxon>
        <taxon>Metazoa</taxon>
        <taxon>Chordata</taxon>
        <taxon>Craniata</taxon>
        <taxon>Vertebrata</taxon>
        <taxon>Euteleostomi</taxon>
        <taxon>Actinopterygii</taxon>
        <taxon>Neopterygii</taxon>
        <taxon>Holostei</taxon>
        <taxon>Semionotiformes</taxon>
        <taxon>Lepisosteidae</taxon>
        <taxon>Lepisosteus</taxon>
    </lineage>
</organism>
<evidence type="ECO:0000313" key="4">
    <source>
        <dbReference type="Proteomes" id="UP000018468"/>
    </source>
</evidence>
<reference evidence="4" key="1">
    <citation type="submission" date="2011-12" db="EMBL/GenBank/DDBJ databases">
        <title>The Draft Genome of Lepisosteus oculatus.</title>
        <authorList>
            <consortium name="The Broad Institute Genome Assembly &amp; Analysis Group"/>
            <consortium name="Computational R&amp;D Group"/>
            <consortium name="and Sequencing Platform"/>
            <person name="Di Palma F."/>
            <person name="Alfoldi J."/>
            <person name="Johnson J."/>
            <person name="Berlin A."/>
            <person name="Gnerre S."/>
            <person name="Jaffe D."/>
            <person name="MacCallum I."/>
            <person name="Young S."/>
            <person name="Walker B.J."/>
            <person name="Lander E.S."/>
            <person name="Lindblad-Toh K."/>
        </authorList>
    </citation>
    <scope>NUCLEOTIDE SEQUENCE [LARGE SCALE GENOMIC DNA]</scope>
</reference>
<dbReference type="Pfam" id="PF00169">
    <property type="entry name" value="PH"/>
    <property type="match status" value="1"/>
</dbReference>
<dbReference type="HOGENOM" id="CLU_182653_0_0_1"/>